<dbReference type="InterPro" id="IPR003834">
    <property type="entry name" value="Cyt_c_assmbl_TM_dom"/>
</dbReference>
<feature type="domain" description="Cytochrome C biogenesis protein transmembrane" evidence="8">
    <location>
        <begin position="6"/>
        <end position="222"/>
    </location>
</feature>
<dbReference type="Pfam" id="PF02683">
    <property type="entry name" value="DsbD_TM"/>
    <property type="match status" value="1"/>
</dbReference>
<feature type="transmembrane region" description="Helical" evidence="7">
    <location>
        <begin position="210"/>
        <end position="232"/>
    </location>
</feature>
<evidence type="ECO:0000256" key="6">
    <source>
        <dbReference type="ARBA" id="ARBA00023136"/>
    </source>
</evidence>
<dbReference type="EMBL" id="FNCS01000013">
    <property type="protein sequence ID" value="SDG94412.1"/>
    <property type="molecule type" value="Genomic_DNA"/>
</dbReference>
<feature type="transmembrane region" description="Helical" evidence="7">
    <location>
        <begin position="131"/>
        <end position="157"/>
    </location>
</feature>
<evidence type="ECO:0000256" key="7">
    <source>
        <dbReference type="SAM" id="Phobius"/>
    </source>
</evidence>
<feature type="transmembrane region" description="Helical" evidence="7">
    <location>
        <begin position="169"/>
        <end position="190"/>
    </location>
</feature>
<dbReference type="AlphaFoldDB" id="A0A1G7YCY4"/>
<sequence>MFGFELPVVFGAGVLSFLSPCVLPLVPAYLTYMSGATFERLREEGVAGGKLYGRTAITALAFVLGFSLIFIAFGATATMFGQVLRRALPVLMPLAGVVIIAMGLHFLGVFRISWLYRQFKLEGPRIASGPLGGFLLGLAFAIGWTPCIGPVLAAILVVSANQTTAWEGAALLAVYSAGLGVPFLLAALALGPFLSFFDGFKKHLGTVEKVMGAVLVVVGILFLTGNFTRLAFWMQSNFEVLNQFG</sequence>
<evidence type="ECO:0000259" key="8">
    <source>
        <dbReference type="Pfam" id="PF02683"/>
    </source>
</evidence>
<proteinExistence type="inferred from homology"/>
<feature type="transmembrane region" description="Helical" evidence="7">
    <location>
        <begin position="6"/>
        <end position="30"/>
    </location>
</feature>
<dbReference type="RefSeq" id="WP_090597815.1">
    <property type="nucleotide sequence ID" value="NZ_FNCS01000013.1"/>
</dbReference>
<dbReference type="GO" id="GO:0016020">
    <property type="term" value="C:membrane"/>
    <property type="evidence" value="ECO:0007669"/>
    <property type="project" value="UniProtKB-SubCell"/>
</dbReference>
<organism evidence="9 10">
    <name type="scientific">Pelagibacterium luteolum</name>
    <dbReference type="NCBI Taxonomy" id="440168"/>
    <lineage>
        <taxon>Bacteria</taxon>
        <taxon>Pseudomonadati</taxon>
        <taxon>Pseudomonadota</taxon>
        <taxon>Alphaproteobacteria</taxon>
        <taxon>Hyphomicrobiales</taxon>
        <taxon>Devosiaceae</taxon>
        <taxon>Pelagibacterium</taxon>
    </lineage>
</organism>
<evidence type="ECO:0000313" key="9">
    <source>
        <dbReference type="EMBL" id="SDG94412.1"/>
    </source>
</evidence>
<dbReference type="Proteomes" id="UP000199495">
    <property type="component" value="Unassembled WGS sequence"/>
</dbReference>
<comment type="subcellular location">
    <subcellularLocation>
        <location evidence="1">Membrane</location>
        <topology evidence="1">Multi-pass membrane protein</topology>
    </subcellularLocation>
</comment>
<keyword evidence="4" id="KW-0201">Cytochrome c-type biogenesis</keyword>
<dbReference type="PANTHER" id="PTHR31272:SF4">
    <property type="entry name" value="CYTOCHROME C-TYPE BIOGENESIS PROTEIN HI_1454-RELATED"/>
    <property type="match status" value="1"/>
</dbReference>
<feature type="transmembrane region" description="Helical" evidence="7">
    <location>
        <begin position="51"/>
        <end position="75"/>
    </location>
</feature>
<gene>
    <name evidence="9" type="ORF">SAMN04487974_11365</name>
</gene>
<reference evidence="9 10" key="1">
    <citation type="submission" date="2016-10" db="EMBL/GenBank/DDBJ databases">
        <authorList>
            <person name="de Groot N.N."/>
        </authorList>
    </citation>
    <scope>NUCLEOTIDE SEQUENCE [LARGE SCALE GENOMIC DNA]</scope>
    <source>
        <strain evidence="9 10">CGMCC 1.10267</strain>
    </source>
</reference>
<evidence type="ECO:0000256" key="1">
    <source>
        <dbReference type="ARBA" id="ARBA00004141"/>
    </source>
</evidence>
<evidence type="ECO:0000256" key="4">
    <source>
        <dbReference type="ARBA" id="ARBA00022748"/>
    </source>
</evidence>
<name>A0A1G7YCY4_9HYPH</name>
<dbReference type="InterPro" id="IPR051790">
    <property type="entry name" value="Cytochrome_c-biogenesis_DsbD"/>
</dbReference>
<protein>
    <submittedName>
        <fullName evidence="9">Cytochrome c-type biogenesis protein</fullName>
    </submittedName>
</protein>
<keyword evidence="3 7" id="KW-0812">Transmembrane</keyword>
<dbReference type="PANTHER" id="PTHR31272">
    <property type="entry name" value="CYTOCHROME C-TYPE BIOGENESIS PROTEIN HI_1454-RELATED"/>
    <property type="match status" value="1"/>
</dbReference>
<comment type="similarity">
    <text evidence="2">Belongs to the DsbD family.</text>
</comment>
<dbReference type="OrthoDB" id="9803065at2"/>
<evidence type="ECO:0000313" key="10">
    <source>
        <dbReference type="Proteomes" id="UP000199495"/>
    </source>
</evidence>
<feature type="transmembrane region" description="Helical" evidence="7">
    <location>
        <begin position="87"/>
        <end position="110"/>
    </location>
</feature>
<dbReference type="GO" id="GO:0017004">
    <property type="term" value="P:cytochrome complex assembly"/>
    <property type="evidence" value="ECO:0007669"/>
    <property type="project" value="UniProtKB-KW"/>
</dbReference>
<keyword evidence="6 7" id="KW-0472">Membrane</keyword>
<evidence type="ECO:0000256" key="5">
    <source>
        <dbReference type="ARBA" id="ARBA00022989"/>
    </source>
</evidence>
<keyword evidence="10" id="KW-1185">Reference proteome</keyword>
<accession>A0A1G7YCY4</accession>
<evidence type="ECO:0000256" key="3">
    <source>
        <dbReference type="ARBA" id="ARBA00022692"/>
    </source>
</evidence>
<dbReference type="STRING" id="440168.SAMN04487974_11365"/>
<keyword evidence="5 7" id="KW-1133">Transmembrane helix</keyword>
<evidence type="ECO:0000256" key="2">
    <source>
        <dbReference type="ARBA" id="ARBA00006143"/>
    </source>
</evidence>